<evidence type="ECO:0000256" key="7">
    <source>
        <dbReference type="ARBA" id="ARBA00022842"/>
    </source>
</evidence>
<evidence type="ECO:0000256" key="4">
    <source>
        <dbReference type="ARBA" id="ARBA00022741"/>
    </source>
</evidence>
<keyword evidence="2 9" id="KW-0436">Ligase</keyword>
<evidence type="ECO:0000313" key="11">
    <source>
        <dbReference type="Proteomes" id="UP000307244"/>
    </source>
</evidence>
<dbReference type="CDD" id="cd03109">
    <property type="entry name" value="DTBS"/>
    <property type="match status" value="1"/>
</dbReference>
<dbReference type="PANTHER" id="PTHR43210:SF2">
    <property type="entry name" value="ATP-DEPENDENT DETHIOBIOTIN SYNTHETASE BIOD 2"/>
    <property type="match status" value="1"/>
</dbReference>
<feature type="binding site" evidence="9">
    <location>
        <position position="17"/>
    </location>
    <ligand>
        <name>Mg(2+)</name>
        <dbReference type="ChEBI" id="CHEBI:18420"/>
    </ligand>
</feature>
<dbReference type="InterPro" id="IPR004472">
    <property type="entry name" value="DTB_synth_BioD"/>
</dbReference>
<dbReference type="SUPFAM" id="SSF52540">
    <property type="entry name" value="P-loop containing nucleoside triphosphate hydrolases"/>
    <property type="match status" value="1"/>
</dbReference>
<feature type="binding site" evidence="9">
    <location>
        <begin position="100"/>
        <end position="103"/>
    </location>
    <ligand>
        <name>ATP</name>
        <dbReference type="ChEBI" id="CHEBI:30616"/>
    </ligand>
</feature>
<feature type="binding site" evidence="9">
    <location>
        <position position="44"/>
    </location>
    <ligand>
        <name>Mg(2+)</name>
        <dbReference type="ChEBI" id="CHEBI:18420"/>
    </ligand>
</feature>
<feature type="binding site" evidence="9">
    <location>
        <position position="44"/>
    </location>
    <ligand>
        <name>ATP</name>
        <dbReference type="ChEBI" id="CHEBI:30616"/>
    </ligand>
</feature>
<sequence>MGNIYFITGIGTGIGKTIVSAILTEKLNADYWKPIQSGDLEISDSLLIKHLISNKKTTIHPERYRLGQPLSPHLSAKIDGVKISVSDIDIPPTTNDLVIEGAGGLMVPLNDEELILDLIKKLKARVIVVSQNYLGSINHTLLTLEVFKSNNINIEGLIFNGIANQESEDYISKYSNVKILGKVPKLSIIDSESIANCRQYISI</sequence>
<comment type="caution">
    <text evidence="9">Lacks conserved residue(s) required for the propagation of feature annotation.</text>
</comment>
<evidence type="ECO:0000256" key="1">
    <source>
        <dbReference type="ARBA" id="ARBA00022490"/>
    </source>
</evidence>
<dbReference type="Proteomes" id="UP000307244">
    <property type="component" value="Unassembled WGS sequence"/>
</dbReference>
<evidence type="ECO:0000256" key="2">
    <source>
        <dbReference type="ARBA" id="ARBA00022598"/>
    </source>
</evidence>
<feature type="active site" evidence="9">
    <location>
        <position position="33"/>
    </location>
</feature>
<feature type="binding site" evidence="9">
    <location>
        <begin position="13"/>
        <end position="18"/>
    </location>
    <ligand>
        <name>ATP</name>
        <dbReference type="ChEBI" id="CHEBI:30616"/>
    </ligand>
</feature>
<dbReference type="GO" id="GO:0005524">
    <property type="term" value="F:ATP binding"/>
    <property type="evidence" value="ECO:0007669"/>
    <property type="project" value="UniProtKB-UniRule"/>
</dbReference>
<keyword evidence="4 9" id="KW-0547">Nucleotide-binding</keyword>
<proteinExistence type="inferred from homology"/>
<keyword evidence="3 9" id="KW-0479">Metal-binding</keyword>
<dbReference type="HAMAP" id="MF_00336">
    <property type="entry name" value="BioD"/>
    <property type="match status" value="1"/>
</dbReference>
<comment type="pathway">
    <text evidence="9">Cofactor biosynthesis; biotin biosynthesis; biotin from 7,8-diaminononanoate: step 1/2.</text>
</comment>
<feature type="binding site" evidence="9">
    <location>
        <begin position="184"/>
        <end position="186"/>
    </location>
    <ligand>
        <name>ATP</name>
        <dbReference type="ChEBI" id="CHEBI:30616"/>
    </ligand>
</feature>
<evidence type="ECO:0000256" key="8">
    <source>
        <dbReference type="ARBA" id="ARBA00047386"/>
    </source>
</evidence>
<keyword evidence="6 9" id="KW-0067">ATP-binding</keyword>
<feature type="binding site" evidence="9">
    <location>
        <position position="100"/>
    </location>
    <ligand>
        <name>Mg(2+)</name>
        <dbReference type="ChEBI" id="CHEBI:18420"/>
    </ligand>
</feature>
<protein>
    <recommendedName>
        <fullName evidence="9">ATP-dependent dethiobiotin synthetase BioD</fullName>
        <ecNumber evidence="9">6.3.3.3</ecNumber>
    </recommendedName>
    <alternativeName>
        <fullName evidence="9">DTB synthetase</fullName>
        <shortName evidence="9">DTBS</shortName>
    </alternativeName>
    <alternativeName>
        <fullName evidence="9">Dethiobiotin synthase</fullName>
    </alternativeName>
</protein>
<dbReference type="GO" id="GO:0000287">
    <property type="term" value="F:magnesium ion binding"/>
    <property type="evidence" value="ECO:0007669"/>
    <property type="project" value="UniProtKB-UniRule"/>
</dbReference>
<keyword evidence="1 9" id="KW-0963">Cytoplasm</keyword>
<organism evidence="10 11">
    <name type="scientific">Pedobacter frigoris</name>
    <dbReference type="NCBI Taxonomy" id="2571272"/>
    <lineage>
        <taxon>Bacteria</taxon>
        <taxon>Pseudomonadati</taxon>
        <taxon>Bacteroidota</taxon>
        <taxon>Sphingobacteriia</taxon>
        <taxon>Sphingobacteriales</taxon>
        <taxon>Sphingobacteriaceae</taxon>
        <taxon>Pedobacter</taxon>
    </lineage>
</organism>
<dbReference type="GO" id="GO:0004141">
    <property type="term" value="F:dethiobiotin synthase activity"/>
    <property type="evidence" value="ECO:0007669"/>
    <property type="project" value="UniProtKB-UniRule"/>
</dbReference>
<evidence type="ECO:0000256" key="6">
    <source>
        <dbReference type="ARBA" id="ARBA00022840"/>
    </source>
</evidence>
<reference evidence="10 11" key="1">
    <citation type="submission" date="2019-04" db="EMBL/GenBank/DDBJ databases">
        <title>Pedobacter sp. RP-3-15 sp. nov., isolated from Arctic soil.</title>
        <authorList>
            <person name="Dahal R.H."/>
            <person name="Kim D.-U."/>
        </authorList>
    </citation>
    <scope>NUCLEOTIDE SEQUENCE [LARGE SCALE GENOMIC DNA]</scope>
    <source>
        <strain evidence="10 11">RP-3-15</strain>
    </source>
</reference>
<dbReference type="Pfam" id="PF13500">
    <property type="entry name" value="AAA_26"/>
    <property type="match status" value="1"/>
</dbReference>
<dbReference type="UniPathway" id="UPA00078">
    <property type="reaction ID" value="UER00161"/>
</dbReference>
<dbReference type="PANTHER" id="PTHR43210">
    <property type="entry name" value="DETHIOBIOTIN SYNTHETASE"/>
    <property type="match status" value="1"/>
</dbReference>
<dbReference type="AlphaFoldDB" id="A0A4U1CQV2"/>
<comment type="function">
    <text evidence="9">Catalyzes a mechanistically unusual reaction, the ATP-dependent insertion of CO2 between the N7 and N8 nitrogen atoms of 7,8-diaminopelargonic acid (DAPA, also called 7,8-diammoniononanoate) to form a ureido ring.</text>
</comment>
<evidence type="ECO:0000256" key="9">
    <source>
        <dbReference type="HAMAP-Rule" id="MF_00336"/>
    </source>
</evidence>
<dbReference type="EC" id="6.3.3.3" evidence="9"/>
<keyword evidence="5 9" id="KW-0093">Biotin biosynthesis</keyword>
<name>A0A4U1CQV2_9SPHI</name>
<dbReference type="PIRSF" id="PIRSF006755">
    <property type="entry name" value="DTB_synth"/>
    <property type="match status" value="1"/>
</dbReference>
<dbReference type="NCBIfam" id="TIGR00347">
    <property type="entry name" value="bioD"/>
    <property type="match status" value="1"/>
</dbReference>
<dbReference type="GO" id="GO:0009102">
    <property type="term" value="P:biotin biosynthetic process"/>
    <property type="evidence" value="ECO:0007669"/>
    <property type="project" value="UniProtKB-UniRule"/>
</dbReference>
<comment type="caution">
    <text evidence="10">The sequence shown here is derived from an EMBL/GenBank/DDBJ whole genome shotgun (WGS) entry which is preliminary data.</text>
</comment>
<evidence type="ECO:0000313" key="10">
    <source>
        <dbReference type="EMBL" id="TKC09280.1"/>
    </source>
</evidence>
<keyword evidence="7 9" id="KW-0460">Magnesium</keyword>
<comment type="catalytic activity">
    <reaction evidence="9">
        <text>(7R,8S)-7,8-diammoniononanoate + CO2 + ATP = (4R,5S)-dethiobiotin + ADP + phosphate + 3 H(+)</text>
        <dbReference type="Rhea" id="RHEA:15805"/>
        <dbReference type="ChEBI" id="CHEBI:15378"/>
        <dbReference type="ChEBI" id="CHEBI:16526"/>
        <dbReference type="ChEBI" id="CHEBI:30616"/>
        <dbReference type="ChEBI" id="CHEBI:43474"/>
        <dbReference type="ChEBI" id="CHEBI:149469"/>
        <dbReference type="ChEBI" id="CHEBI:149473"/>
        <dbReference type="ChEBI" id="CHEBI:456216"/>
        <dbReference type="EC" id="6.3.3.3"/>
    </reaction>
</comment>
<evidence type="ECO:0000256" key="5">
    <source>
        <dbReference type="ARBA" id="ARBA00022756"/>
    </source>
</evidence>
<keyword evidence="11" id="KW-1185">Reference proteome</keyword>
<comment type="cofactor">
    <cofactor evidence="9">
        <name>Mg(2+)</name>
        <dbReference type="ChEBI" id="CHEBI:18420"/>
    </cofactor>
</comment>
<dbReference type="InterPro" id="IPR027417">
    <property type="entry name" value="P-loop_NTPase"/>
</dbReference>
<comment type="subunit">
    <text evidence="9">Homodimer.</text>
</comment>
<gene>
    <name evidence="9 10" type="primary">bioD</name>
    <name evidence="10" type="ORF">FA047_04095</name>
</gene>
<dbReference type="GO" id="GO:0005829">
    <property type="term" value="C:cytosol"/>
    <property type="evidence" value="ECO:0007669"/>
    <property type="project" value="TreeGrafter"/>
</dbReference>
<comment type="catalytic activity">
    <reaction evidence="8">
        <text>(7R,8S)-8-amino-7-(carboxyamino)nonanoate + ATP = (4R,5S)-dethiobiotin + ADP + phosphate + H(+)</text>
        <dbReference type="Rhea" id="RHEA:63684"/>
        <dbReference type="ChEBI" id="CHEBI:15378"/>
        <dbReference type="ChEBI" id="CHEBI:30616"/>
        <dbReference type="ChEBI" id="CHEBI:43474"/>
        <dbReference type="ChEBI" id="CHEBI:149470"/>
        <dbReference type="ChEBI" id="CHEBI:149473"/>
        <dbReference type="ChEBI" id="CHEBI:456216"/>
    </reaction>
</comment>
<dbReference type="Gene3D" id="3.40.50.300">
    <property type="entry name" value="P-loop containing nucleotide triphosphate hydrolases"/>
    <property type="match status" value="1"/>
</dbReference>
<feature type="binding site" evidence="9">
    <location>
        <position position="37"/>
    </location>
    <ligand>
        <name>substrate</name>
    </ligand>
</feature>
<comment type="subcellular location">
    <subcellularLocation>
        <location evidence="9">Cytoplasm</location>
    </subcellularLocation>
</comment>
<accession>A0A4U1CQV2</accession>
<dbReference type="RefSeq" id="WP_136834691.1">
    <property type="nucleotide sequence ID" value="NZ_SWBQ01000001.1"/>
</dbReference>
<dbReference type="EMBL" id="SWBQ01000001">
    <property type="protein sequence ID" value="TKC09280.1"/>
    <property type="molecule type" value="Genomic_DNA"/>
</dbReference>
<comment type="similarity">
    <text evidence="9">Belongs to the dethiobiotin synthetase family.</text>
</comment>
<evidence type="ECO:0000256" key="3">
    <source>
        <dbReference type="ARBA" id="ARBA00022723"/>
    </source>
</evidence>
<dbReference type="OrthoDB" id="9802097at2"/>